<organism evidence="1 2">
    <name type="scientific">Bacteroides nordii</name>
    <dbReference type="NCBI Taxonomy" id="291645"/>
    <lineage>
        <taxon>Bacteria</taxon>
        <taxon>Pseudomonadati</taxon>
        <taxon>Bacteroidota</taxon>
        <taxon>Bacteroidia</taxon>
        <taxon>Bacteroidales</taxon>
        <taxon>Bacteroidaceae</taxon>
        <taxon>Bacteroides</taxon>
    </lineage>
</organism>
<proteinExistence type="predicted"/>
<gene>
    <name evidence="1" type="ORF">DW888_08100</name>
</gene>
<dbReference type="InterPro" id="IPR045390">
    <property type="entry name" value="ABC-3C_MC3"/>
</dbReference>
<sequence>MKNKYIAKNLFELIQNPIVAAIALHSFTVGYNNNAKLFNKQLLYPKIEYMFFVLPIVYNQRALNVFFNSYSVSRALEKDHTISLGLQERAIKMIRQTYEGLNIAFCKNILCINNSNMTIQLKYDNGRCIPLPQNATDCDLIKIQRAAKNLGGIFAKTNERNIQNNLNIRF</sequence>
<reference evidence="1 2" key="1">
    <citation type="submission" date="2018-08" db="EMBL/GenBank/DDBJ databases">
        <title>A genome reference for cultivated species of the human gut microbiota.</title>
        <authorList>
            <person name="Zou Y."/>
            <person name="Xue W."/>
            <person name="Luo G."/>
        </authorList>
    </citation>
    <scope>NUCLEOTIDE SEQUENCE [LARGE SCALE GENOMIC DNA]</scope>
    <source>
        <strain evidence="1 2">AM40-30BH</strain>
    </source>
</reference>
<dbReference type="RefSeq" id="WP_122201282.1">
    <property type="nucleotide sequence ID" value="NZ_CABJFV010000005.1"/>
</dbReference>
<name>A0A413VQP5_9BACE</name>
<protein>
    <submittedName>
        <fullName evidence="1">Uncharacterized protein</fullName>
    </submittedName>
</protein>
<dbReference type="Proteomes" id="UP000284379">
    <property type="component" value="Unassembled WGS sequence"/>
</dbReference>
<evidence type="ECO:0000313" key="2">
    <source>
        <dbReference type="Proteomes" id="UP000284379"/>
    </source>
</evidence>
<comment type="caution">
    <text evidence="1">The sequence shown here is derived from an EMBL/GenBank/DDBJ whole genome shotgun (WGS) entry which is preliminary data.</text>
</comment>
<dbReference type="AlphaFoldDB" id="A0A413VQP5"/>
<dbReference type="EMBL" id="QSGO01000005">
    <property type="protein sequence ID" value="RHB35804.1"/>
    <property type="molecule type" value="Genomic_DNA"/>
</dbReference>
<accession>A0A413VQP5</accession>
<dbReference type="Pfam" id="PF20131">
    <property type="entry name" value="MC3"/>
    <property type="match status" value="1"/>
</dbReference>
<evidence type="ECO:0000313" key="1">
    <source>
        <dbReference type="EMBL" id="RHB35804.1"/>
    </source>
</evidence>